<dbReference type="InterPro" id="IPR036908">
    <property type="entry name" value="RlpA-like_sf"/>
</dbReference>
<dbReference type="InterPro" id="IPR010829">
    <property type="entry name" value="Cerato-platanin"/>
</dbReference>
<keyword evidence="5" id="KW-1185">Reference proteome</keyword>
<organism evidence="4 5">
    <name type="scientific">Daedalea quercina L-15889</name>
    <dbReference type="NCBI Taxonomy" id="1314783"/>
    <lineage>
        <taxon>Eukaryota</taxon>
        <taxon>Fungi</taxon>
        <taxon>Dikarya</taxon>
        <taxon>Basidiomycota</taxon>
        <taxon>Agaricomycotina</taxon>
        <taxon>Agaricomycetes</taxon>
        <taxon>Polyporales</taxon>
        <taxon>Fomitopsis</taxon>
    </lineage>
</organism>
<dbReference type="GO" id="GO:0005576">
    <property type="term" value="C:extracellular region"/>
    <property type="evidence" value="ECO:0007669"/>
    <property type="project" value="UniProtKB-SubCell"/>
</dbReference>
<evidence type="ECO:0000256" key="3">
    <source>
        <dbReference type="ARBA" id="ARBA00022525"/>
    </source>
</evidence>
<evidence type="ECO:0000256" key="2">
    <source>
        <dbReference type="ARBA" id="ARBA00010421"/>
    </source>
</evidence>
<name>A0A165TWN0_9APHY</name>
<dbReference type="OrthoDB" id="4898945at2759"/>
<evidence type="ECO:0000256" key="1">
    <source>
        <dbReference type="ARBA" id="ARBA00004613"/>
    </source>
</evidence>
<dbReference type="CDD" id="cd22778">
    <property type="entry name" value="DPBB_CEPL-like"/>
    <property type="match status" value="1"/>
</dbReference>
<dbReference type="Gene3D" id="2.40.40.10">
    <property type="entry name" value="RlpA-like domain"/>
    <property type="match status" value="1"/>
</dbReference>
<dbReference type="AlphaFoldDB" id="A0A165TWN0"/>
<gene>
    <name evidence="4" type="ORF">DAEQUDRAFT_754047</name>
</gene>
<keyword evidence="3" id="KW-0964">Secreted</keyword>
<evidence type="ECO:0000313" key="4">
    <source>
        <dbReference type="EMBL" id="KZT74061.1"/>
    </source>
</evidence>
<comment type="subcellular location">
    <subcellularLocation>
        <location evidence="1">Secreted</location>
    </subcellularLocation>
</comment>
<comment type="similarity">
    <text evidence="2">Belongs to the cerato-platanin family.</text>
</comment>
<proteinExistence type="inferred from homology"/>
<sequence length="183" mass="19217">MVMVPVFSIKDALPGLVVLQCTRALPNALLAIRRYASIMQLFGISAVLALCASAVLGQSTSVNVTYDNYYDDGSNSVEYVACSEYLETLGYTSLGSLPGFPNIGGAQSITGFDSSACGTCWSLTYGSNTIYVFAIDTANDGFNIAETAMNNLTNDQAEFLGRVLATASQVDGAQCGQGEVPTN</sequence>
<protein>
    <submittedName>
        <fullName evidence="4">Cerato-platanin-domain-containing protein</fullName>
    </submittedName>
</protein>
<dbReference type="SUPFAM" id="SSF50685">
    <property type="entry name" value="Barwin-like endoglucanases"/>
    <property type="match status" value="1"/>
</dbReference>
<evidence type="ECO:0000313" key="5">
    <source>
        <dbReference type="Proteomes" id="UP000076727"/>
    </source>
</evidence>
<dbReference type="EMBL" id="KV429034">
    <property type="protein sequence ID" value="KZT74061.1"/>
    <property type="molecule type" value="Genomic_DNA"/>
</dbReference>
<reference evidence="4 5" key="1">
    <citation type="journal article" date="2016" name="Mol. Biol. Evol.">
        <title>Comparative Genomics of Early-Diverging Mushroom-Forming Fungi Provides Insights into the Origins of Lignocellulose Decay Capabilities.</title>
        <authorList>
            <person name="Nagy L.G."/>
            <person name="Riley R."/>
            <person name="Tritt A."/>
            <person name="Adam C."/>
            <person name="Daum C."/>
            <person name="Floudas D."/>
            <person name="Sun H."/>
            <person name="Yadav J.S."/>
            <person name="Pangilinan J."/>
            <person name="Larsson K.H."/>
            <person name="Matsuura K."/>
            <person name="Barry K."/>
            <person name="Labutti K."/>
            <person name="Kuo R."/>
            <person name="Ohm R.A."/>
            <person name="Bhattacharya S.S."/>
            <person name="Shirouzu T."/>
            <person name="Yoshinaga Y."/>
            <person name="Martin F.M."/>
            <person name="Grigoriev I.V."/>
            <person name="Hibbett D.S."/>
        </authorList>
    </citation>
    <scope>NUCLEOTIDE SEQUENCE [LARGE SCALE GENOMIC DNA]</scope>
    <source>
        <strain evidence="4 5">L-15889</strain>
    </source>
</reference>
<dbReference type="Pfam" id="PF07249">
    <property type="entry name" value="Cerato-platanin"/>
    <property type="match status" value="1"/>
</dbReference>
<dbReference type="Proteomes" id="UP000076727">
    <property type="component" value="Unassembled WGS sequence"/>
</dbReference>
<accession>A0A165TWN0</accession>